<dbReference type="CDD" id="cd00756">
    <property type="entry name" value="MoaE"/>
    <property type="match status" value="1"/>
</dbReference>
<dbReference type="PANTHER" id="PTHR23404">
    <property type="entry name" value="MOLYBDOPTERIN SYNTHASE RELATED"/>
    <property type="match status" value="1"/>
</dbReference>
<keyword evidence="2" id="KW-1185">Reference proteome</keyword>
<evidence type="ECO:0000313" key="1">
    <source>
        <dbReference type="EMBL" id="NHC13288.1"/>
    </source>
</evidence>
<dbReference type="RefSeq" id="WP_166279474.1">
    <property type="nucleotide sequence ID" value="NZ_JAANNP010000002.1"/>
</dbReference>
<dbReference type="InterPro" id="IPR003448">
    <property type="entry name" value="Mopterin_biosynth_MoaE"/>
</dbReference>
<dbReference type="Proteomes" id="UP000800981">
    <property type="component" value="Unassembled WGS sequence"/>
</dbReference>
<dbReference type="EMBL" id="JAANNP010000002">
    <property type="protein sequence ID" value="NHC13288.1"/>
    <property type="molecule type" value="Genomic_DNA"/>
</dbReference>
<dbReference type="SUPFAM" id="SSF54690">
    <property type="entry name" value="Molybdopterin synthase subunit MoaE"/>
    <property type="match status" value="1"/>
</dbReference>
<organism evidence="1 2">
    <name type="scientific">Motilibacter deserti</name>
    <dbReference type="NCBI Taxonomy" id="2714956"/>
    <lineage>
        <taxon>Bacteria</taxon>
        <taxon>Bacillati</taxon>
        <taxon>Actinomycetota</taxon>
        <taxon>Actinomycetes</taxon>
        <taxon>Motilibacterales</taxon>
        <taxon>Motilibacteraceae</taxon>
        <taxon>Motilibacter</taxon>
    </lineage>
</organism>
<proteinExistence type="predicted"/>
<comment type="caution">
    <text evidence="1">The sequence shown here is derived from an EMBL/GenBank/DDBJ whole genome shotgun (WGS) entry which is preliminary data.</text>
</comment>
<reference evidence="1 2" key="1">
    <citation type="submission" date="2020-03" db="EMBL/GenBank/DDBJ databases">
        <title>Two novel Motilibacter sp.</title>
        <authorList>
            <person name="Liu S."/>
        </authorList>
    </citation>
    <scope>NUCLEOTIDE SEQUENCE [LARGE SCALE GENOMIC DNA]</scope>
    <source>
        <strain evidence="1 2">E257</strain>
    </source>
</reference>
<dbReference type="Pfam" id="PF02391">
    <property type="entry name" value="MoaE"/>
    <property type="match status" value="1"/>
</dbReference>
<dbReference type="Gene3D" id="3.90.1170.40">
    <property type="entry name" value="Molybdopterin biosynthesis MoaE subunit"/>
    <property type="match status" value="1"/>
</dbReference>
<accession>A0ABX0GR00</accession>
<sequence>MTTPEQRQEPSGEVRLVAVRDTPLSVDEVMDAVRHDGAGGIVTFVGAVRDSDGGRAVTGLGYSAHPSAAQALQEVAAEAAAVPGVRAVAVVHREGDLALGDLAVVAAVAAAHRQQAFAACARLIDELKARAPIWKHQLFADGGEEWVGSP</sequence>
<dbReference type="InterPro" id="IPR036563">
    <property type="entry name" value="MoaE_sf"/>
</dbReference>
<protein>
    <submittedName>
        <fullName evidence="1">Molybdenum cofactor biosynthesis protein MoaE</fullName>
    </submittedName>
</protein>
<gene>
    <name evidence="1" type="ORF">G9H71_05765</name>
</gene>
<name>A0ABX0GR00_9ACTN</name>
<evidence type="ECO:0000313" key="2">
    <source>
        <dbReference type="Proteomes" id="UP000800981"/>
    </source>
</evidence>